<evidence type="ECO:0000256" key="1">
    <source>
        <dbReference type="SAM" id="MobiDB-lite"/>
    </source>
</evidence>
<dbReference type="RefSeq" id="WP_267774662.1">
    <property type="nucleotide sequence ID" value="NZ_JAPNKE010000002.1"/>
</dbReference>
<accession>A0A9X3J2S5</accession>
<evidence type="ECO:0000313" key="3">
    <source>
        <dbReference type="Proteomes" id="UP001150924"/>
    </source>
</evidence>
<dbReference type="AlphaFoldDB" id="A0A9X3J2S5"/>
<reference evidence="2" key="1">
    <citation type="submission" date="2022-11" db="EMBL/GenBank/DDBJ databases">
        <title>Minimal conservation of predation-associated metabolite biosynthetic gene clusters underscores biosynthetic potential of Myxococcota including descriptions for ten novel species: Archangium lansinium sp. nov., Myxococcus landrumus sp. nov., Nannocystis bai.</title>
        <authorList>
            <person name="Ahearne A."/>
            <person name="Stevens C."/>
            <person name="Phillips K."/>
        </authorList>
    </citation>
    <scope>NUCLEOTIDE SEQUENCE</scope>
    <source>
        <strain evidence="2">Na p29</strain>
    </source>
</reference>
<feature type="region of interest" description="Disordered" evidence="1">
    <location>
        <begin position="32"/>
        <end position="54"/>
    </location>
</feature>
<sequence>MERNHRLLDIAIVLLRDESSRARHVTADRRLDAQATRGAPAPSTQVARDAAAARSPQRLGVAEDHAALPSFALHYPWDMSDKSCHEWLRRR</sequence>
<protein>
    <submittedName>
        <fullName evidence="2">Uncharacterized protein</fullName>
    </submittedName>
</protein>
<dbReference type="Proteomes" id="UP001150924">
    <property type="component" value="Unassembled WGS sequence"/>
</dbReference>
<gene>
    <name evidence="2" type="ORF">OV079_38735</name>
</gene>
<comment type="caution">
    <text evidence="2">The sequence shown here is derived from an EMBL/GenBank/DDBJ whole genome shotgun (WGS) entry which is preliminary data.</text>
</comment>
<evidence type="ECO:0000313" key="2">
    <source>
        <dbReference type="EMBL" id="MCY1011398.1"/>
    </source>
</evidence>
<name>A0A9X3J2S5_9BACT</name>
<dbReference type="EMBL" id="JAPNKE010000002">
    <property type="protein sequence ID" value="MCY1011398.1"/>
    <property type="molecule type" value="Genomic_DNA"/>
</dbReference>
<proteinExistence type="predicted"/>
<keyword evidence="3" id="KW-1185">Reference proteome</keyword>
<organism evidence="2 3">
    <name type="scientific">Nannocystis pusilla</name>
    <dbReference type="NCBI Taxonomy" id="889268"/>
    <lineage>
        <taxon>Bacteria</taxon>
        <taxon>Pseudomonadati</taxon>
        <taxon>Myxococcota</taxon>
        <taxon>Polyangia</taxon>
        <taxon>Nannocystales</taxon>
        <taxon>Nannocystaceae</taxon>
        <taxon>Nannocystis</taxon>
    </lineage>
</organism>